<dbReference type="EMBL" id="LZLC01000241">
    <property type="protein sequence ID" value="OBJ36690.1"/>
    <property type="molecule type" value="Genomic_DNA"/>
</dbReference>
<keyword evidence="3" id="KW-0808">Transferase</keyword>
<dbReference type="InterPro" id="IPR018490">
    <property type="entry name" value="cNMP-bd_dom_sf"/>
</dbReference>
<feature type="domain" description="Histidine kinase" evidence="6">
    <location>
        <begin position="302"/>
        <end position="478"/>
    </location>
</feature>
<proteinExistence type="predicted"/>
<dbReference type="PANTHER" id="PTHR43065:SF48">
    <property type="entry name" value="HISTIDINE KINASE"/>
    <property type="match status" value="1"/>
</dbReference>
<evidence type="ECO:0000256" key="1">
    <source>
        <dbReference type="ARBA" id="ARBA00000085"/>
    </source>
</evidence>
<dbReference type="SMART" id="SM00387">
    <property type="entry name" value="HATPase_c"/>
    <property type="match status" value="1"/>
</dbReference>
<keyword evidence="3" id="KW-0418">Kinase</keyword>
<dbReference type="GO" id="GO:0004673">
    <property type="term" value="F:protein histidine kinase activity"/>
    <property type="evidence" value="ECO:0007669"/>
    <property type="project" value="UniProtKB-EC"/>
</dbReference>
<dbReference type="Gene3D" id="3.30.565.10">
    <property type="entry name" value="Histidine kinase-like ATPase, C-terminal domain"/>
    <property type="match status" value="1"/>
</dbReference>
<dbReference type="PROSITE" id="PS50109">
    <property type="entry name" value="HIS_KIN"/>
    <property type="match status" value="1"/>
</dbReference>
<dbReference type="InterPro" id="IPR000595">
    <property type="entry name" value="cNMP-bd_dom"/>
</dbReference>
<evidence type="ECO:0000313" key="7">
    <source>
        <dbReference type="EMBL" id="OBJ36690.1"/>
    </source>
</evidence>
<dbReference type="SUPFAM" id="SSF55874">
    <property type="entry name" value="ATPase domain of HSP90 chaperone/DNA topoisomerase II/histidine kinase"/>
    <property type="match status" value="1"/>
</dbReference>
<dbReference type="InterPro" id="IPR004358">
    <property type="entry name" value="Sig_transdc_His_kin-like_C"/>
</dbReference>
<accession>A0A1A3GLI5</accession>
<evidence type="ECO:0000256" key="3">
    <source>
        <dbReference type="ARBA" id="ARBA00022777"/>
    </source>
</evidence>
<dbReference type="InterPro" id="IPR014710">
    <property type="entry name" value="RmlC-like_jellyroll"/>
</dbReference>
<comment type="catalytic activity">
    <reaction evidence="1">
        <text>ATP + protein L-histidine = ADP + protein N-phospho-L-histidine.</text>
        <dbReference type="EC" id="2.7.13.3"/>
    </reaction>
</comment>
<protein>
    <recommendedName>
        <fullName evidence="2">histidine kinase</fullName>
        <ecNumber evidence="2">2.7.13.3</ecNumber>
    </recommendedName>
</protein>
<dbReference type="PRINTS" id="PR00344">
    <property type="entry name" value="BCTRLSENSOR"/>
</dbReference>
<dbReference type="PROSITE" id="PS50042">
    <property type="entry name" value="CNMP_BINDING_3"/>
    <property type="match status" value="1"/>
</dbReference>
<organism evidence="7 8">
    <name type="scientific">Mycolicibacterium mucogenicum</name>
    <name type="common">Mycobacterium mucogenicum</name>
    <dbReference type="NCBI Taxonomy" id="56689"/>
    <lineage>
        <taxon>Bacteria</taxon>
        <taxon>Bacillati</taxon>
        <taxon>Actinomycetota</taxon>
        <taxon>Actinomycetes</taxon>
        <taxon>Mycobacteriales</taxon>
        <taxon>Mycobacteriaceae</taxon>
        <taxon>Mycolicibacterium</taxon>
    </lineage>
</organism>
<dbReference type="Proteomes" id="UP000093898">
    <property type="component" value="Unassembled WGS sequence"/>
</dbReference>
<gene>
    <name evidence="7" type="ORF">A5630_06550</name>
</gene>
<dbReference type="CDD" id="cd00038">
    <property type="entry name" value="CAP_ED"/>
    <property type="match status" value="1"/>
</dbReference>
<dbReference type="Gene3D" id="1.10.287.130">
    <property type="match status" value="1"/>
</dbReference>
<evidence type="ECO:0000259" key="6">
    <source>
        <dbReference type="PROSITE" id="PS50109"/>
    </source>
</evidence>
<feature type="domain" description="Cyclic nucleotide-binding" evidence="5">
    <location>
        <begin position="21"/>
        <end position="122"/>
    </location>
</feature>
<dbReference type="Pfam" id="PF02518">
    <property type="entry name" value="HATPase_c"/>
    <property type="match status" value="1"/>
</dbReference>
<dbReference type="PANTHER" id="PTHR43065">
    <property type="entry name" value="SENSOR HISTIDINE KINASE"/>
    <property type="match status" value="1"/>
</dbReference>
<dbReference type="Pfam" id="PF00027">
    <property type="entry name" value="cNMP_binding"/>
    <property type="match status" value="1"/>
</dbReference>
<sequence length="486" mass="53029">MTDVGGDRQQCLPEELKELFLFESLTHEQLAQLCHAGHIEVFGPGPVIAEGDPVTPLRVLIDGELVLSKRAGGRELEIDRTSQPGVYFGARSAFSPVGHDRNRFSVRATRRTRFFVMPADEFGAFVKSQFPMAVHLIDGLAETAEKQHRVADERDRMLALGQLSAGLTHELNNPVAAVVRAATDLRSRLDALLAPLVDSEFDSAALTFLGRAQTDVVAKVAATSGRPLSAMQASDLEDEVGDWLCNRGIPDAWDMAPTFVEAGLDCEWLEQLMPGDHQPDWLPRAVTWLRHRVEAELLTHQVHDAAQRISGLVTDVKQYTQLNSAPFQFADVDALLTSTLRMFAGRIGAGTPVEVITDFGPSIPELLCHPAELNQVWTHLIENAIGAMRPAGSGRLTVRSRFEDDAVRIEISDTGGGIPADIRGRIFDPFFTTKPLGEGTGLGLHLARQIVVDRHGGELFAASQPGDTTFVVRLPLQPAAEDGERP</sequence>
<dbReference type="EC" id="2.7.13.3" evidence="2"/>
<reference evidence="7 8" key="1">
    <citation type="submission" date="2016-06" db="EMBL/GenBank/DDBJ databases">
        <authorList>
            <person name="Kjaerup R.B."/>
            <person name="Dalgaard T.S."/>
            <person name="Juul-Madsen H.R."/>
        </authorList>
    </citation>
    <scope>NUCLEOTIDE SEQUENCE [LARGE SCALE GENOMIC DNA]</scope>
    <source>
        <strain evidence="7 8">1127319.6</strain>
    </source>
</reference>
<comment type="caution">
    <text evidence="7">The sequence shown here is derived from an EMBL/GenBank/DDBJ whole genome shotgun (WGS) entry which is preliminary data.</text>
</comment>
<dbReference type="GO" id="GO:0000160">
    <property type="term" value="P:phosphorelay signal transduction system"/>
    <property type="evidence" value="ECO:0007669"/>
    <property type="project" value="UniProtKB-KW"/>
</dbReference>
<keyword evidence="4" id="KW-0902">Two-component regulatory system</keyword>
<dbReference type="STRING" id="56689.GCA_001291445_05515"/>
<evidence type="ECO:0000256" key="4">
    <source>
        <dbReference type="ARBA" id="ARBA00023012"/>
    </source>
</evidence>
<dbReference type="AlphaFoldDB" id="A0A1A3GLI5"/>
<dbReference type="InterPro" id="IPR005467">
    <property type="entry name" value="His_kinase_dom"/>
</dbReference>
<dbReference type="OrthoDB" id="1931120at2"/>
<dbReference type="InterPro" id="IPR003594">
    <property type="entry name" value="HATPase_dom"/>
</dbReference>
<dbReference type="SUPFAM" id="SSF51206">
    <property type="entry name" value="cAMP-binding domain-like"/>
    <property type="match status" value="1"/>
</dbReference>
<dbReference type="RefSeq" id="WP_064985785.1">
    <property type="nucleotide sequence ID" value="NZ_LZLC01000241.1"/>
</dbReference>
<name>A0A1A3GLI5_MYCMU</name>
<evidence type="ECO:0000256" key="2">
    <source>
        <dbReference type="ARBA" id="ARBA00012438"/>
    </source>
</evidence>
<evidence type="ECO:0000313" key="8">
    <source>
        <dbReference type="Proteomes" id="UP000093898"/>
    </source>
</evidence>
<evidence type="ECO:0000259" key="5">
    <source>
        <dbReference type="PROSITE" id="PS50042"/>
    </source>
</evidence>
<dbReference type="InterPro" id="IPR036890">
    <property type="entry name" value="HATPase_C_sf"/>
</dbReference>
<dbReference type="Gene3D" id="2.60.120.10">
    <property type="entry name" value="Jelly Rolls"/>
    <property type="match status" value="1"/>
</dbReference>